<name>A0ABR1GBQ1_AURAN</name>
<organism evidence="2 3">
    <name type="scientific">Aureococcus anophagefferens</name>
    <name type="common">Harmful bloom alga</name>
    <dbReference type="NCBI Taxonomy" id="44056"/>
    <lineage>
        <taxon>Eukaryota</taxon>
        <taxon>Sar</taxon>
        <taxon>Stramenopiles</taxon>
        <taxon>Ochrophyta</taxon>
        <taxon>Pelagophyceae</taxon>
        <taxon>Pelagomonadales</taxon>
        <taxon>Pelagomonadaceae</taxon>
        <taxon>Aureococcus</taxon>
    </lineage>
</organism>
<dbReference type="InterPro" id="IPR027417">
    <property type="entry name" value="P-loop_NTPase"/>
</dbReference>
<protein>
    <recommendedName>
        <fullName evidence="4">Sulfotransferase domain-containing protein</fullName>
    </recommendedName>
</protein>
<reference evidence="2 3" key="1">
    <citation type="submission" date="2024-03" db="EMBL/GenBank/DDBJ databases">
        <title>Aureococcus anophagefferens CCMP1851 and Kratosvirus quantuckense: Draft genome of a second virus-susceptible host strain in the model system.</title>
        <authorList>
            <person name="Chase E."/>
            <person name="Truchon A.R."/>
            <person name="Schepens W."/>
            <person name="Wilhelm S.W."/>
        </authorList>
    </citation>
    <scope>NUCLEOTIDE SEQUENCE [LARGE SCALE GENOMIC DNA]</scope>
    <source>
        <strain evidence="2 3">CCMP1851</strain>
    </source>
</reference>
<feature type="compositionally biased region" description="Low complexity" evidence="1">
    <location>
        <begin position="177"/>
        <end position="187"/>
    </location>
</feature>
<dbReference type="Gene3D" id="3.40.50.300">
    <property type="entry name" value="P-loop containing nucleotide triphosphate hydrolases"/>
    <property type="match status" value="1"/>
</dbReference>
<proteinExistence type="predicted"/>
<feature type="region of interest" description="Disordered" evidence="1">
    <location>
        <begin position="166"/>
        <end position="187"/>
    </location>
</feature>
<evidence type="ECO:0008006" key="4">
    <source>
        <dbReference type="Google" id="ProtNLM"/>
    </source>
</evidence>
<evidence type="ECO:0000313" key="2">
    <source>
        <dbReference type="EMBL" id="KAK7253323.1"/>
    </source>
</evidence>
<comment type="caution">
    <text evidence="2">The sequence shown here is derived from an EMBL/GenBank/DDBJ whole genome shotgun (WGS) entry which is preliminary data.</text>
</comment>
<evidence type="ECO:0000313" key="3">
    <source>
        <dbReference type="Proteomes" id="UP001363151"/>
    </source>
</evidence>
<dbReference type="EMBL" id="JBBJCI010000035">
    <property type="protein sequence ID" value="KAK7253323.1"/>
    <property type="molecule type" value="Genomic_DNA"/>
</dbReference>
<evidence type="ECO:0000256" key="1">
    <source>
        <dbReference type="SAM" id="MobiDB-lite"/>
    </source>
</evidence>
<gene>
    <name evidence="2" type="ORF">SO694_00001376</name>
</gene>
<dbReference type="Proteomes" id="UP001363151">
    <property type="component" value="Unassembled WGS sequence"/>
</dbReference>
<keyword evidence="3" id="KW-1185">Reference proteome</keyword>
<accession>A0ABR1GBQ1</accession>
<sequence>MIFVAGSPNSGTSLLRTLVAQAGLAEGMDRCAETTRCVHTNVEGQWLLKLEGQRFVSPVVADVYRPGNLSNHLTEADAVDADAALVTLWRMWSLYWDISRAYLVEKSPANIMKIWLDAVFRPARRVRFLVTVKSPLTHKGAEAAEAHKTAVKACEVAAHKARMAAYKEQRRRERRPTTTSAAAGNASECEAAGGGALAEQLAAVEDWARIHEVLAGDLEAWDEAPARVGVVRYERLSPRAPRERIVRFAMPDPAAGDGRLAAACAPFAACRRSRRLNLHNATEGIKFLSDASGPAGAARCSATS</sequence>